<accession>A0A0A2WM17</accession>
<gene>
    <name evidence="1" type="ORF">LF41_2269</name>
</gene>
<reference evidence="1 2" key="1">
    <citation type="submission" date="2014-09" db="EMBL/GenBank/DDBJ databases">
        <title>Genome sequences of Lysobacter dokdonensis DS-58.</title>
        <authorList>
            <person name="Kim J.F."/>
            <person name="Kwak M.-J."/>
        </authorList>
    </citation>
    <scope>NUCLEOTIDE SEQUENCE [LARGE SCALE GENOMIC DNA]</scope>
    <source>
        <strain evidence="1 2">DS-58</strain>
    </source>
</reference>
<protein>
    <submittedName>
        <fullName evidence="1">Uncharacterized protein</fullName>
    </submittedName>
</protein>
<evidence type="ECO:0000313" key="2">
    <source>
        <dbReference type="Proteomes" id="UP000030518"/>
    </source>
</evidence>
<dbReference type="EMBL" id="JRKJ01000005">
    <property type="protein sequence ID" value="KGQ19767.1"/>
    <property type="molecule type" value="Genomic_DNA"/>
</dbReference>
<name>A0A0A2WM17_9GAMM</name>
<dbReference type="eggNOG" id="ENOG5033BDE">
    <property type="taxonomic scope" value="Bacteria"/>
</dbReference>
<dbReference type="AlphaFoldDB" id="A0A0A2WM17"/>
<comment type="caution">
    <text evidence="1">The sequence shown here is derived from an EMBL/GenBank/DDBJ whole genome shotgun (WGS) entry which is preliminary data.</text>
</comment>
<keyword evidence="2" id="KW-1185">Reference proteome</keyword>
<sequence length="126" mass="14485">MFAKLDRLSGDRLSIFYLHRGGEKSIEKFNAQFLTTLDVHEIAGLPCVVFFKFKDDQIEDVQVVQLDNANLIHGFFELFTVVENYLDHAAKKPSESRGLKWIKSGSKFIGIEAFRAALRQSLDNWF</sequence>
<organism evidence="1 2">
    <name type="scientific">Lysobacter dokdonensis DS-58</name>
    <dbReference type="NCBI Taxonomy" id="1300345"/>
    <lineage>
        <taxon>Bacteria</taxon>
        <taxon>Pseudomonadati</taxon>
        <taxon>Pseudomonadota</taxon>
        <taxon>Gammaproteobacteria</taxon>
        <taxon>Lysobacterales</taxon>
        <taxon>Lysobacteraceae</taxon>
        <taxon>Noviluteimonas</taxon>
    </lineage>
</organism>
<proteinExistence type="predicted"/>
<dbReference type="Proteomes" id="UP000030518">
    <property type="component" value="Unassembled WGS sequence"/>
</dbReference>
<evidence type="ECO:0000313" key="1">
    <source>
        <dbReference type="EMBL" id="KGQ19767.1"/>
    </source>
</evidence>